<dbReference type="GO" id="GO:0030286">
    <property type="term" value="C:dynein complex"/>
    <property type="evidence" value="ECO:0007669"/>
    <property type="project" value="InterPro"/>
</dbReference>
<dbReference type="GO" id="GO:0045505">
    <property type="term" value="F:dynein intermediate chain binding"/>
    <property type="evidence" value="ECO:0007669"/>
    <property type="project" value="InterPro"/>
</dbReference>
<protein>
    <recommendedName>
        <fullName evidence="2">Dynein heavy chain tail domain-containing protein</fullName>
    </recommendedName>
</protein>
<organism evidence="3 4">
    <name type="scientific">Oryzias sinensis</name>
    <name type="common">Chinese medaka</name>
    <dbReference type="NCBI Taxonomy" id="183150"/>
    <lineage>
        <taxon>Eukaryota</taxon>
        <taxon>Metazoa</taxon>
        <taxon>Chordata</taxon>
        <taxon>Craniata</taxon>
        <taxon>Vertebrata</taxon>
        <taxon>Euteleostomi</taxon>
        <taxon>Actinopterygii</taxon>
        <taxon>Neopterygii</taxon>
        <taxon>Teleostei</taxon>
        <taxon>Neoteleostei</taxon>
        <taxon>Acanthomorphata</taxon>
        <taxon>Ovalentaria</taxon>
        <taxon>Atherinomorphae</taxon>
        <taxon>Beloniformes</taxon>
        <taxon>Adrianichthyidae</taxon>
        <taxon>Oryziinae</taxon>
        <taxon>Oryzias</taxon>
    </lineage>
</organism>
<reference evidence="3" key="2">
    <citation type="submission" date="2025-09" db="UniProtKB">
        <authorList>
            <consortium name="Ensembl"/>
        </authorList>
    </citation>
    <scope>IDENTIFICATION</scope>
</reference>
<evidence type="ECO:0000313" key="4">
    <source>
        <dbReference type="Proteomes" id="UP000694383"/>
    </source>
</evidence>
<dbReference type="Ensembl" id="ENSOSIT00000002795.1">
    <property type="protein sequence ID" value="ENSOSIP00000002603.1"/>
    <property type="gene ID" value="ENSOSIG00000001556.1"/>
</dbReference>
<evidence type="ECO:0000259" key="2">
    <source>
        <dbReference type="Pfam" id="PF08385"/>
    </source>
</evidence>
<dbReference type="GO" id="GO:0007018">
    <property type="term" value="P:microtubule-based movement"/>
    <property type="evidence" value="ECO:0007669"/>
    <property type="project" value="InterPro"/>
</dbReference>
<dbReference type="AlphaFoldDB" id="A0A8C7WSR8"/>
<keyword evidence="4" id="KW-1185">Reference proteome</keyword>
<evidence type="ECO:0000256" key="1">
    <source>
        <dbReference type="SAM" id="Phobius"/>
    </source>
</evidence>
<dbReference type="Pfam" id="PF08385">
    <property type="entry name" value="DHC_N1"/>
    <property type="match status" value="1"/>
</dbReference>
<dbReference type="InterPro" id="IPR026983">
    <property type="entry name" value="DHC"/>
</dbReference>
<dbReference type="Proteomes" id="UP000694383">
    <property type="component" value="Unplaced"/>
</dbReference>
<dbReference type="InterPro" id="IPR013594">
    <property type="entry name" value="Dynein_heavy_tail"/>
</dbReference>
<dbReference type="PANTHER" id="PTHR22878">
    <property type="entry name" value="DYNEIN HEAVY CHAIN 6, AXONEMAL-LIKE-RELATED"/>
    <property type="match status" value="1"/>
</dbReference>
<name>A0A8C7WSR8_9TELE</name>
<keyword evidence="1" id="KW-1133">Transmembrane helix</keyword>
<keyword evidence="1" id="KW-0472">Membrane</keyword>
<accession>A0A8C7WSR8</accession>
<keyword evidence="1" id="KW-0812">Transmembrane</keyword>
<feature type="transmembrane region" description="Helical" evidence="1">
    <location>
        <begin position="525"/>
        <end position="544"/>
    </location>
</feature>
<dbReference type="PANTHER" id="PTHR22878:SF63">
    <property type="entry name" value="DYNEIN AXONEMAL HEAVY CHAIN 10"/>
    <property type="match status" value="1"/>
</dbReference>
<proteinExistence type="predicted"/>
<dbReference type="GO" id="GO:0051959">
    <property type="term" value="F:dynein light intermediate chain binding"/>
    <property type="evidence" value="ECO:0007669"/>
    <property type="project" value="InterPro"/>
</dbReference>
<reference evidence="3" key="1">
    <citation type="submission" date="2025-08" db="UniProtKB">
        <authorList>
            <consortium name="Ensembl"/>
        </authorList>
    </citation>
    <scope>IDENTIFICATION</scope>
</reference>
<sequence>MHDMFKGTFVVNREKQKEVKSQVFLAKQVLEKWKLSYFENRAEIEKLGRSSRWEFDREKLFKMSDYMASVCQDIHNVFQVLEELYNIFSPELKGMKGINEVISRVDDLVLPFQRVSFNPFRISNKKTWKTIMEDFDVTVKDIEEEAAHIIDMFFTNTLSSAHAFDILMRFKQNRSRDAISLHLLGKFDDVLTQYCKEEYTISSFQPCLLFVQSPPPVAGAIRWAWTLVEHTKQPIVAFLKVQEILQSEKSSVAKNKYVELALQIKDYQEKKHENWLHRTESELPLLMKQTLLITSEGISTAKGRSNTHVKYIVNFAPQLKEIMSETRYLVLLGYSVPELAQSVALQEEHFLKDVSDLNHLVSSYNSIMDGLNQTHAIMLAPQIKAAQKEIDFGCKRINWGSSGIADFISRGQKAVSNFETVLNQILKNERDIESKLLSIQTANLMKCPVPDKSNELPGIREFCDHLERERVKTVALLSRNYTDIGLTIIMTEHMIMDTNSGRASLMETYYTYWEKRVFNSLEKMVLRYLQVTVFLIFFFILGMYTKNIDCGYVIKLNKRL</sequence>
<feature type="domain" description="Dynein heavy chain tail" evidence="2">
    <location>
        <begin position="14"/>
        <end position="407"/>
    </location>
</feature>
<evidence type="ECO:0000313" key="3">
    <source>
        <dbReference type="Ensembl" id="ENSOSIP00000002603.1"/>
    </source>
</evidence>
<dbReference type="GeneTree" id="ENSGT00940000154642"/>